<dbReference type="Gene3D" id="3.30.70.1230">
    <property type="entry name" value="Nucleotide cyclase"/>
    <property type="match status" value="1"/>
</dbReference>
<evidence type="ECO:0000256" key="2">
    <source>
        <dbReference type="ARBA" id="ARBA00022617"/>
    </source>
</evidence>
<dbReference type="AlphaFoldDB" id="A0AAE1U1X0"/>
<comment type="similarity">
    <text evidence="6">Belongs to the adenylyl cyclase class-4/guanylyl cyclase family.</text>
</comment>
<dbReference type="PROSITE" id="PS50125">
    <property type="entry name" value="GUANYLATE_CYCLASE_2"/>
    <property type="match status" value="1"/>
</dbReference>
<keyword evidence="2" id="KW-0479">Metal-binding</keyword>
<evidence type="ECO:0000313" key="9">
    <source>
        <dbReference type="EMBL" id="KAK4307023.1"/>
    </source>
</evidence>
<comment type="cofactor">
    <cofactor evidence="1">
        <name>heme</name>
        <dbReference type="ChEBI" id="CHEBI:30413"/>
    </cofactor>
</comment>
<dbReference type="InterPro" id="IPR001054">
    <property type="entry name" value="A/G_cyclase"/>
</dbReference>
<evidence type="ECO:0000313" key="10">
    <source>
        <dbReference type="Proteomes" id="UP001292094"/>
    </source>
</evidence>
<sequence length="219" mass="23667">MLNELYTACDVLTDEVKNPNVYKVETVGDKYMAVSGLPDACDHHARCIANLALDMMDKATGVIVDGEQVHITVGMHSGEVVTGVIGQRMPRYCLFGNTVNITSRTETTGEKGRINVSEVAYRETVNSSSNVAITKERSEMRVTGGGIPDTKDWKPTEEALLALIETEAIEGHSGPFESEDVIADEPLPSTSAGSVARPIPLTRTHDEHAPLPNFGGRSR</sequence>
<comment type="caution">
    <text evidence="9">The sequence shown here is derived from an EMBL/GenBank/DDBJ whole genome shotgun (WGS) entry which is preliminary data.</text>
</comment>
<dbReference type="GO" id="GO:0000166">
    <property type="term" value="F:nucleotide binding"/>
    <property type="evidence" value="ECO:0007669"/>
    <property type="project" value="UniProtKB-KW"/>
</dbReference>
<gene>
    <name evidence="9" type="ORF">Pmani_021185</name>
</gene>
<protein>
    <recommendedName>
        <fullName evidence="8">Guanylate cyclase domain-containing protein</fullName>
    </recommendedName>
</protein>
<evidence type="ECO:0000259" key="8">
    <source>
        <dbReference type="PROSITE" id="PS50125"/>
    </source>
</evidence>
<dbReference type="EMBL" id="JAWZYT010002050">
    <property type="protein sequence ID" value="KAK4307023.1"/>
    <property type="molecule type" value="Genomic_DNA"/>
</dbReference>
<feature type="region of interest" description="Disordered" evidence="7">
    <location>
        <begin position="178"/>
        <end position="219"/>
    </location>
</feature>
<accession>A0AAE1U1X0</accession>
<keyword evidence="10" id="KW-1185">Reference proteome</keyword>
<dbReference type="InterPro" id="IPR029787">
    <property type="entry name" value="Nucleotide_cyclase"/>
</dbReference>
<dbReference type="GO" id="GO:0004383">
    <property type="term" value="F:guanylate cyclase activity"/>
    <property type="evidence" value="ECO:0007669"/>
    <property type="project" value="TreeGrafter"/>
</dbReference>
<dbReference type="PANTHER" id="PTHR45655:SF2">
    <property type="entry name" value="GUANYLATE CYCLASE SOLUBLE SUBUNIT BETA-1"/>
    <property type="match status" value="1"/>
</dbReference>
<organism evidence="9 10">
    <name type="scientific">Petrolisthes manimaculis</name>
    <dbReference type="NCBI Taxonomy" id="1843537"/>
    <lineage>
        <taxon>Eukaryota</taxon>
        <taxon>Metazoa</taxon>
        <taxon>Ecdysozoa</taxon>
        <taxon>Arthropoda</taxon>
        <taxon>Crustacea</taxon>
        <taxon>Multicrustacea</taxon>
        <taxon>Malacostraca</taxon>
        <taxon>Eumalacostraca</taxon>
        <taxon>Eucarida</taxon>
        <taxon>Decapoda</taxon>
        <taxon>Pleocyemata</taxon>
        <taxon>Anomura</taxon>
        <taxon>Galatheoidea</taxon>
        <taxon>Porcellanidae</taxon>
        <taxon>Petrolisthes</taxon>
    </lineage>
</organism>
<evidence type="ECO:0000256" key="6">
    <source>
        <dbReference type="RuleBase" id="RU000405"/>
    </source>
</evidence>
<proteinExistence type="inferred from homology"/>
<dbReference type="PROSITE" id="PS00452">
    <property type="entry name" value="GUANYLATE_CYCLASE_1"/>
    <property type="match status" value="1"/>
</dbReference>
<dbReference type="InterPro" id="IPR018297">
    <property type="entry name" value="A/G_cyclase_CS"/>
</dbReference>
<dbReference type="GO" id="GO:0008074">
    <property type="term" value="C:guanylate cyclase complex, soluble"/>
    <property type="evidence" value="ECO:0007669"/>
    <property type="project" value="TreeGrafter"/>
</dbReference>
<dbReference type="Proteomes" id="UP001292094">
    <property type="component" value="Unassembled WGS sequence"/>
</dbReference>
<dbReference type="GO" id="GO:0019934">
    <property type="term" value="P:cGMP-mediated signaling"/>
    <property type="evidence" value="ECO:0007669"/>
    <property type="project" value="TreeGrafter"/>
</dbReference>
<dbReference type="PANTHER" id="PTHR45655">
    <property type="entry name" value="GUANYLATE CYCLASE SOLUBLE SUBUNIT BETA-2"/>
    <property type="match status" value="1"/>
</dbReference>
<dbReference type="GO" id="GO:0070482">
    <property type="term" value="P:response to oxygen levels"/>
    <property type="evidence" value="ECO:0007669"/>
    <property type="project" value="TreeGrafter"/>
</dbReference>
<dbReference type="SMART" id="SM00044">
    <property type="entry name" value="CYCc"/>
    <property type="match status" value="1"/>
</dbReference>
<keyword evidence="2" id="KW-0349">Heme</keyword>
<reference evidence="9" key="1">
    <citation type="submission" date="2023-11" db="EMBL/GenBank/DDBJ databases">
        <title>Genome assemblies of two species of porcelain crab, Petrolisthes cinctipes and Petrolisthes manimaculis (Anomura: Porcellanidae).</title>
        <authorList>
            <person name="Angst P."/>
        </authorList>
    </citation>
    <scope>NUCLEOTIDE SEQUENCE</scope>
    <source>
        <strain evidence="9">PB745_02</strain>
        <tissue evidence="9">Gill</tissue>
    </source>
</reference>
<name>A0AAE1U1X0_9EUCA</name>
<dbReference type="SUPFAM" id="SSF55073">
    <property type="entry name" value="Nucleotide cyclase"/>
    <property type="match status" value="1"/>
</dbReference>
<evidence type="ECO:0000256" key="1">
    <source>
        <dbReference type="ARBA" id="ARBA00001971"/>
    </source>
</evidence>
<keyword evidence="5 6" id="KW-0456">Lyase</keyword>
<keyword evidence="3" id="KW-0547">Nucleotide-binding</keyword>
<feature type="domain" description="Guanylate cyclase" evidence="8">
    <location>
        <begin position="1"/>
        <end position="106"/>
    </location>
</feature>
<keyword evidence="4" id="KW-0408">Iron</keyword>
<dbReference type="CDD" id="cd07302">
    <property type="entry name" value="CHD"/>
    <property type="match status" value="1"/>
</dbReference>
<evidence type="ECO:0000256" key="5">
    <source>
        <dbReference type="ARBA" id="ARBA00023239"/>
    </source>
</evidence>
<evidence type="ECO:0000256" key="3">
    <source>
        <dbReference type="ARBA" id="ARBA00022741"/>
    </source>
</evidence>
<evidence type="ECO:0000256" key="7">
    <source>
        <dbReference type="SAM" id="MobiDB-lite"/>
    </source>
</evidence>
<dbReference type="Pfam" id="PF00211">
    <property type="entry name" value="Guanylate_cyc"/>
    <property type="match status" value="1"/>
</dbReference>
<evidence type="ECO:0000256" key="4">
    <source>
        <dbReference type="ARBA" id="ARBA00023004"/>
    </source>
</evidence>